<reference evidence="2" key="1">
    <citation type="submission" date="2019-04" db="EMBL/GenBank/DDBJ databases">
        <title>Friends and foes A comparative genomics studyof 23 Aspergillus species from section Flavi.</title>
        <authorList>
            <consortium name="DOE Joint Genome Institute"/>
            <person name="Kjaerbolling I."/>
            <person name="Vesth T."/>
            <person name="Frisvad J.C."/>
            <person name="Nybo J.L."/>
            <person name="Theobald S."/>
            <person name="Kildgaard S."/>
            <person name="Isbrandt T."/>
            <person name="Kuo A."/>
            <person name="Sato A."/>
            <person name="Lyhne E.K."/>
            <person name="Kogle M.E."/>
            <person name="Wiebenga A."/>
            <person name="Kun R.S."/>
            <person name="Lubbers R.J."/>
            <person name="Makela M.R."/>
            <person name="Barry K."/>
            <person name="Chovatia M."/>
            <person name="Clum A."/>
            <person name="Daum C."/>
            <person name="Haridas S."/>
            <person name="He G."/>
            <person name="LaButti K."/>
            <person name="Lipzen A."/>
            <person name="Mondo S."/>
            <person name="Riley R."/>
            <person name="Salamov A."/>
            <person name="Simmons B.A."/>
            <person name="Magnuson J.K."/>
            <person name="Henrissat B."/>
            <person name="Mortensen U.H."/>
            <person name="Larsen T.O."/>
            <person name="Devries R.P."/>
            <person name="Grigoriev I.V."/>
            <person name="Machida M."/>
            <person name="Baker S.E."/>
            <person name="Andersen M.R."/>
        </authorList>
    </citation>
    <scope>NUCLEOTIDE SEQUENCE [LARGE SCALE GENOMIC DNA]</scope>
    <source>
        <strain evidence="2">CBS 553.77</strain>
    </source>
</reference>
<dbReference type="Proteomes" id="UP000327118">
    <property type="component" value="Unassembled WGS sequence"/>
</dbReference>
<organism evidence="1 2">
    <name type="scientific">Aspergillus coremiiformis</name>
    <dbReference type="NCBI Taxonomy" id="138285"/>
    <lineage>
        <taxon>Eukaryota</taxon>
        <taxon>Fungi</taxon>
        <taxon>Dikarya</taxon>
        <taxon>Ascomycota</taxon>
        <taxon>Pezizomycotina</taxon>
        <taxon>Eurotiomycetes</taxon>
        <taxon>Eurotiomycetidae</taxon>
        <taxon>Eurotiales</taxon>
        <taxon>Aspergillaceae</taxon>
        <taxon>Aspergillus</taxon>
        <taxon>Aspergillus subgen. Circumdati</taxon>
    </lineage>
</organism>
<sequence length="259" mass="30406">MRKRTEEFKSRLKVLREMERHILEKDLSNLNIQCYPMDLTPQGTPAFDPHLQFFDPLPADSLWRPIPEDEDHLVFTEDDPSDEDYPYQSALGLWDFLGPYLRSYRSSQDPESLIIYDRNWHGFCEAKYNLRRPLHHASDRTNWITVGILDLIDRRFPHIKCALLSNAHASDELLPTELLLITRLMGQRQVMRVAFDHKVIPILVLSLMGRHQIRILQAHLDGETLVVMKSKIFDLRTRDDEVFDLLAQWYLSEPVGTTQ</sequence>
<name>A0A5N6YUY8_9EURO</name>
<dbReference type="EMBL" id="ML739321">
    <property type="protein sequence ID" value="KAE8349304.1"/>
    <property type="molecule type" value="Genomic_DNA"/>
</dbReference>
<dbReference type="OrthoDB" id="4453902at2759"/>
<evidence type="ECO:0000313" key="1">
    <source>
        <dbReference type="EMBL" id="KAE8349304.1"/>
    </source>
</evidence>
<gene>
    <name evidence="1" type="ORF">BDV28DRAFT_141513</name>
</gene>
<proteinExistence type="predicted"/>
<keyword evidence="2" id="KW-1185">Reference proteome</keyword>
<dbReference type="AlphaFoldDB" id="A0A5N6YUY8"/>
<accession>A0A5N6YUY8</accession>
<protein>
    <submittedName>
        <fullName evidence="1">Uncharacterized protein</fullName>
    </submittedName>
</protein>
<evidence type="ECO:0000313" key="2">
    <source>
        <dbReference type="Proteomes" id="UP000327118"/>
    </source>
</evidence>